<dbReference type="GeneID" id="59455090"/>
<dbReference type="Gene3D" id="3.40.30.10">
    <property type="entry name" value="Glutaredoxin"/>
    <property type="match status" value="1"/>
</dbReference>
<keyword evidence="2" id="KW-1185">Reference proteome</keyword>
<dbReference type="Proteomes" id="UP000593766">
    <property type="component" value="Chromosome"/>
</dbReference>
<dbReference type="KEGG" id="tcs:IMZ38_06690"/>
<gene>
    <name evidence="1" type="ORF">IMZ38_06690</name>
</gene>
<sequence length="116" mass="13310">MYELNSREEFERALTGNELVIVEYYYPGSQESAILSETVKELEKLIDPNILVCKVNALREDITGEKLSHTPMVRVYYQGAVIFEQKGVFENLEMNIQVLRRGIRSTLASKGVKIRV</sequence>
<dbReference type="SUPFAM" id="SSF52833">
    <property type="entry name" value="Thioredoxin-like"/>
    <property type="match status" value="1"/>
</dbReference>
<dbReference type="AlphaFoldDB" id="A0A7M1UPV8"/>
<protein>
    <submittedName>
        <fullName evidence="1">Thioredoxin</fullName>
    </submittedName>
</protein>
<dbReference type="RefSeq" id="WP_193436096.1">
    <property type="nucleotide sequence ID" value="NZ_CP063144.1"/>
</dbReference>
<evidence type="ECO:0000313" key="2">
    <source>
        <dbReference type="Proteomes" id="UP000593766"/>
    </source>
</evidence>
<accession>A0A7M1UPV8</accession>
<dbReference type="InterPro" id="IPR036249">
    <property type="entry name" value="Thioredoxin-like_sf"/>
</dbReference>
<organism evidence="1 2">
    <name type="scientific">Thermosphaera chiliense</name>
    <dbReference type="NCBI Taxonomy" id="3402707"/>
    <lineage>
        <taxon>Archaea</taxon>
        <taxon>Thermoproteota</taxon>
        <taxon>Thermoprotei</taxon>
        <taxon>Desulfurococcales</taxon>
        <taxon>Desulfurococcaceae</taxon>
        <taxon>Thermosphaera</taxon>
    </lineage>
</organism>
<proteinExistence type="predicted"/>
<reference evidence="1 2" key="1">
    <citation type="submission" date="2020-10" db="EMBL/GenBank/DDBJ databases">
        <title>Complete genome sequence of Thermosphaera aggregans strain 3507.</title>
        <authorList>
            <person name="Zayulina K.S."/>
            <person name="Elcheninov A.G."/>
            <person name="Toshchakov S.V."/>
            <person name="Kublanov I.V."/>
            <person name="Kochetkova T.V."/>
        </authorList>
    </citation>
    <scope>NUCLEOTIDE SEQUENCE [LARGE SCALE GENOMIC DNA]</scope>
    <source>
        <strain evidence="1 2">3507</strain>
    </source>
</reference>
<name>A0A7M1UPV8_9CREN</name>
<dbReference type="OrthoDB" id="18098at2157"/>
<dbReference type="EMBL" id="CP063144">
    <property type="protein sequence ID" value="QOR94295.1"/>
    <property type="molecule type" value="Genomic_DNA"/>
</dbReference>
<evidence type="ECO:0000313" key="1">
    <source>
        <dbReference type="EMBL" id="QOR94295.1"/>
    </source>
</evidence>